<feature type="coiled-coil region" evidence="8">
    <location>
        <begin position="546"/>
        <end position="638"/>
    </location>
</feature>
<dbReference type="Pfam" id="PF00225">
    <property type="entry name" value="Kinesin"/>
    <property type="match status" value="1"/>
</dbReference>
<evidence type="ECO:0000256" key="8">
    <source>
        <dbReference type="SAM" id="Coils"/>
    </source>
</evidence>
<keyword evidence="6" id="KW-0206">Cytoskeleton</keyword>
<feature type="region of interest" description="Disordered" evidence="9">
    <location>
        <begin position="951"/>
        <end position="970"/>
    </location>
</feature>
<evidence type="ECO:0000256" key="1">
    <source>
        <dbReference type="ARBA" id="ARBA00004245"/>
    </source>
</evidence>
<evidence type="ECO:0000259" key="10">
    <source>
        <dbReference type="PROSITE" id="PS50067"/>
    </source>
</evidence>
<dbReference type="SUPFAM" id="SSF52540">
    <property type="entry name" value="P-loop containing nucleoside triphosphate hydrolases"/>
    <property type="match status" value="1"/>
</dbReference>
<dbReference type="InterPro" id="IPR027640">
    <property type="entry name" value="Kinesin-like_fam"/>
</dbReference>
<dbReference type="InterPro" id="IPR001752">
    <property type="entry name" value="Kinesin_motor_dom"/>
</dbReference>
<proteinExistence type="inferred from homology"/>
<evidence type="ECO:0000256" key="3">
    <source>
        <dbReference type="ARBA" id="ARBA00022741"/>
    </source>
</evidence>
<keyword evidence="3 7" id="KW-0547">Nucleotide-binding</keyword>
<feature type="coiled-coil region" evidence="8">
    <location>
        <begin position="742"/>
        <end position="794"/>
    </location>
</feature>
<evidence type="ECO:0000313" key="11">
    <source>
        <dbReference type="Proteomes" id="UP000695000"/>
    </source>
</evidence>
<comment type="subcellular location">
    <subcellularLocation>
        <location evidence="1">Cytoplasm</location>
        <location evidence="1">Cytoskeleton</location>
    </subcellularLocation>
</comment>
<gene>
    <name evidence="12" type="primary">LOC108561882</name>
</gene>
<keyword evidence="7" id="KW-0505">Motor protein</keyword>
<dbReference type="PANTHER" id="PTHR47969">
    <property type="entry name" value="CHROMOSOME-ASSOCIATED KINESIN KIF4A-RELATED"/>
    <property type="match status" value="1"/>
</dbReference>
<dbReference type="PANTHER" id="PTHR47969:SF15">
    <property type="entry name" value="CHROMOSOME-ASSOCIATED KINESIN KIF4A-RELATED"/>
    <property type="match status" value="1"/>
</dbReference>
<name>A0ABM1MLP0_NICVS</name>
<evidence type="ECO:0000256" key="7">
    <source>
        <dbReference type="PROSITE-ProRule" id="PRU00283"/>
    </source>
</evidence>
<dbReference type="GeneID" id="108561882"/>
<feature type="coiled-coil region" evidence="8">
    <location>
        <begin position="906"/>
        <end position="947"/>
    </location>
</feature>
<dbReference type="InterPro" id="IPR027417">
    <property type="entry name" value="P-loop_NTPase"/>
</dbReference>
<dbReference type="SMART" id="SM00129">
    <property type="entry name" value="KISc"/>
    <property type="match status" value="1"/>
</dbReference>
<dbReference type="PROSITE" id="PS50067">
    <property type="entry name" value="KINESIN_MOTOR_2"/>
    <property type="match status" value="1"/>
</dbReference>
<evidence type="ECO:0000256" key="4">
    <source>
        <dbReference type="ARBA" id="ARBA00022840"/>
    </source>
</evidence>
<keyword evidence="11" id="KW-1185">Reference proteome</keyword>
<keyword evidence="4 7" id="KW-0067">ATP-binding</keyword>
<reference evidence="12" key="1">
    <citation type="submission" date="2025-08" db="UniProtKB">
        <authorList>
            <consortium name="RefSeq"/>
        </authorList>
    </citation>
    <scope>IDENTIFICATION</scope>
    <source>
        <tissue evidence="12">Whole Larva</tissue>
    </source>
</reference>
<accession>A0ABM1MLP0</accession>
<evidence type="ECO:0000313" key="12">
    <source>
        <dbReference type="RefSeq" id="XP_017775490.1"/>
    </source>
</evidence>
<dbReference type="Pfam" id="PF25764">
    <property type="entry name" value="KIF21A_4th"/>
    <property type="match status" value="1"/>
</dbReference>
<feature type="binding site" evidence="7">
    <location>
        <begin position="86"/>
        <end position="93"/>
    </location>
    <ligand>
        <name>ATP</name>
        <dbReference type="ChEBI" id="CHEBI:30616"/>
    </ligand>
</feature>
<evidence type="ECO:0000256" key="2">
    <source>
        <dbReference type="ARBA" id="ARBA00022490"/>
    </source>
</evidence>
<dbReference type="Proteomes" id="UP000695000">
    <property type="component" value="Unplaced"/>
</dbReference>
<dbReference type="InterPro" id="IPR036961">
    <property type="entry name" value="Kinesin_motor_dom_sf"/>
</dbReference>
<keyword evidence="2" id="KW-0963">Cytoplasm</keyword>
<organism evidence="11 12">
    <name type="scientific">Nicrophorus vespilloides</name>
    <name type="common">Boreal carrion beetle</name>
    <dbReference type="NCBI Taxonomy" id="110193"/>
    <lineage>
        <taxon>Eukaryota</taxon>
        <taxon>Metazoa</taxon>
        <taxon>Ecdysozoa</taxon>
        <taxon>Arthropoda</taxon>
        <taxon>Hexapoda</taxon>
        <taxon>Insecta</taxon>
        <taxon>Pterygota</taxon>
        <taxon>Neoptera</taxon>
        <taxon>Endopterygota</taxon>
        <taxon>Coleoptera</taxon>
        <taxon>Polyphaga</taxon>
        <taxon>Staphyliniformia</taxon>
        <taxon>Silphidae</taxon>
        <taxon>Nicrophorinae</taxon>
        <taxon>Nicrophorus</taxon>
    </lineage>
</organism>
<protein>
    <submittedName>
        <fullName evidence="12">Chromosome-associated kinesin KIF4</fullName>
    </submittedName>
</protein>
<dbReference type="RefSeq" id="XP_017775490.1">
    <property type="nucleotide sequence ID" value="XM_017920001.1"/>
</dbReference>
<dbReference type="InterPro" id="IPR019821">
    <property type="entry name" value="Kinesin_motor_CS"/>
</dbReference>
<keyword evidence="5 8" id="KW-0175">Coiled coil</keyword>
<sequence>MADTSTVQVALRIRPLVPSEISKGCKSALDVITSLNQVRILDSEKAFSYNYVFGSETNQEIFYNICVQPLIKNLFKGYNVTILAYGQTGSGKTHSMGTAYKGEGEMGVIPRAVNDIFDYVKDNFGYDFTITVSFMELYQEILYDLLSLKPRDQCVVEMREDINKGIFIPGLTEQVVNNMSETLDCLLRGSQGRATASTNMNAQSSRSHAIFTITLAMQKKGSSESKTAKFHLVDLAGSERSKKTGATGQTLKEGININRGLLALGNVISALGDDKGQPSYISYRDSNLTRLLKDSLGGNSITLMIACVSPADYNVEETVSTLRYADRARKIKNKPVVNEDPKAAEINRLNKLVQQLRLEIVGQGGPIICQEELSSLKNEIYDLKSKNRNLTVKLSSTITENTALLERVLIFQASNECMSKKLNDLKDTYDITLNNLNVSLESSDVAAIKQHVCNLKEIQSQFTELDKEQKKNEDEIKMHEITVAKNTLSGEATSETEINERQESHTAQQIAMNYQLQEVTRMLAQKEMLAQKIADNNCHMVDFSEMAENEAKIMALQKEKDELLQQLNSVKSHGASSKIAEQRRRRVQELEGQLHDLNRKVQEQARLIKLKEKDEIKIRQLNNEIQSMKSTKVKLIKSMRQESDNFRTWKIQRERELSKLKDQDRKRLNQIAKMETKHSRQQNVLKRKVEEAAAINKRLKDALALRKAAQDTKMSGKIERFGPWVQRELDVFVSTVEATATLETLIEDRGTLQHQLESLKASDDAHTETKIGEIHHLEDDIELRSAQIQEIQQKILDSDEENKCKTRFDNIQTMGEAKYTLKALFELTAEIKKKEASKEFKLNDLQSHQSELVNKLRSFEERNEYLGEKQRDEISKIQSEYEEKISVLLKRIRGIEMNVEENAINENIHIQEFERMEQKLENVLEENSELRKKVEEINKLLEETKNMSKSSIPLITTPPRPKRPSTDDINGTFVKKAREDTDGEDIIFGTPLRMDTTFEDDDTKDPDWRKTPLAKRLRKMKSTMETTVPTKRSISGGCSCSKTDCSSKMCGCRKFSATCNENCKCNSTICINKGNDENKSPELQEFDTRYEDNEEVSFKKPRSLELIPDKLGRKTRKLYTLAHIK</sequence>
<dbReference type="PRINTS" id="PR00380">
    <property type="entry name" value="KINESINHEAVY"/>
</dbReference>
<dbReference type="PROSITE" id="PS00411">
    <property type="entry name" value="KINESIN_MOTOR_1"/>
    <property type="match status" value="1"/>
</dbReference>
<feature type="domain" description="Kinesin motor" evidence="10">
    <location>
        <begin position="6"/>
        <end position="331"/>
    </location>
</feature>
<dbReference type="CDD" id="cd01372">
    <property type="entry name" value="KISc_KIF4"/>
    <property type="match status" value="1"/>
</dbReference>
<comment type="similarity">
    <text evidence="7">Belongs to the TRAFAC class myosin-kinesin ATPase superfamily. Kinesin family.</text>
</comment>
<feature type="coiled-coil region" evidence="8">
    <location>
        <begin position="448"/>
        <end position="475"/>
    </location>
</feature>
<evidence type="ECO:0000256" key="9">
    <source>
        <dbReference type="SAM" id="MobiDB-lite"/>
    </source>
</evidence>
<evidence type="ECO:0000256" key="6">
    <source>
        <dbReference type="ARBA" id="ARBA00023212"/>
    </source>
</evidence>
<evidence type="ECO:0000256" key="5">
    <source>
        <dbReference type="ARBA" id="ARBA00023054"/>
    </source>
</evidence>
<dbReference type="Gene3D" id="3.40.850.10">
    <property type="entry name" value="Kinesin motor domain"/>
    <property type="match status" value="1"/>
</dbReference>